<name>A0A917AP42_9BACI</name>
<organism evidence="2 3">
    <name type="scientific">Priestia taiwanensis</name>
    <dbReference type="NCBI Taxonomy" id="1347902"/>
    <lineage>
        <taxon>Bacteria</taxon>
        <taxon>Bacillati</taxon>
        <taxon>Bacillota</taxon>
        <taxon>Bacilli</taxon>
        <taxon>Bacillales</taxon>
        <taxon>Bacillaceae</taxon>
        <taxon>Priestia</taxon>
    </lineage>
</organism>
<reference evidence="2" key="2">
    <citation type="submission" date="2020-09" db="EMBL/GenBank/DDBJ databases">
        <authorList>
            <person name="Sun Q."/>
            <person name="Zhou Y."/>
        </authorList>
    </citation>
    <scope>NUCLEOTIDE SEQUENCE</scope>
    <source>
        <strain evidence="2">CGMCC 1.12698</strain>
    </source>
</reference>
<dbReference type="CDD" id="cd04301">
    <property type="entry name" value="NAT_SF"/>
    <property type="match status" value="1"/>
</dbReference>
<dbReference type="InterPro" id="IPR051531">
    <property type="entry name" value="N-acetyltransferase"/>
</dbReference>
<dbReference type="Gene3D" id="3.40.630.30">
    <property type="match status" value="1"/>
</dbReference>
<keyword evidence="3" id="KW-1185">Reference proteome</keyword>
<dbReference type="InterPro" id="IPR016181">
    <property type="entry name" value="Acyl_CoA_acyltransferase"/>
</dbReference>
<dbReference type="PROSITE" id="PS51186">
    <property type="entry name" value="GNAT"/>
    <property type="match status" value="1"/>
</dbReference>
<dbReference type="EMBL" id="BMFK01000001">
    <property type="protein sequence ID" value="GGE62722.1"/>
    <property type="molecule type" value="Genomic_DNA"/>
</dbReference>
<evidence type="ECO:0000259" key="1">
    <source>
        <dbReference type="PROSITE" id="PS51186"/>
    </source>
</evidence>
<dbReference type="GO" id="GO:0016747">
    <property type="term" value="F:acyltransferase activity, transferring groups other than amino-acyl groups"/>
    <property type="evidence" value="ECO:0007669"/>
    <property type="project" value="InterPro"/>
</dbReference>
<reference evidence="2" key="1">
    <citation type="journal article" date="2014" name="Int. J. Syst. Evol. Microbiol.">
        <title>Complete genome sequence of Corynebacterium casei LMG S-19264T (=DSM 44701T), isolated from a smear-ripened cheese.</title>
        <authorList>
            <consortium name="US DOE Joint Genome Institute (JGI-PGF)"/>
            <person name="Walter F."/>
            <person name="Albersmeier A."/>
            <person name="Kalinowski J."/>
            <person name="Ruckert C."/>
        </authorList>
    </citation>
    <scope>NUCLEOTIDE SEQUENCE</scope>
    <source>
        <strain evidence="2">CGMCC 1.12698</strain>
    </source>
</reference>
<dbReference type="PANTHER" id="PTHR43792">
    <property type="entry name" value="GNAT FAMILY, PUTATIVE (AFU_ORTHOLOGUE AFUA_3G00765)-RELATED-RELATED"/>
    <property type="match status" value="1"/>
</dbReference>
<feature type="domain" description="N-acetyltransferase" evidence="1">
    <location>
        <begin position="9"/>
        <end position="151"/>
    </location>
</feature>
<comment type="caution">
    <text evidence="2">The sequence shown here is derived from an EMBL/GenBank/DDBJ whole genome shotgun (WGS) entry which is preliminary data.</text>
</comment>
<sequence length="151" mass="17329">MHLETNRLYIIACTKEHACHDGYDNGPHILYYLQQLEVDETLVGWGIWFVVEKESNRIIGDIGFKGKPDANKIVEVGYGFLEEYWNRGYATEAVTTLVDWAFQTSEVDRVIAETLHDNIGSIRVLEKLGMKRTSLTDTMINWELNNKSAQC</sequence>
<protein>
    <submittedName>
        <fullName evidence="2">N-acetyltransferase</fullName>
    </submittedName>
</protein>
<dbReference type="InterPro" id="IPR000182">
    <property type="entry name" value="GNAT_dom"/>
</dbReference>
<dbReference type="RefSeq" id="WP_188387418.1">
    <property type="nucleotide sequence ID" value="NZ_BMFK01000001.1"/>
</dbReference>
<dbReference type="SUPFAM" id="SSF55729">
    <property type="entry name" value="Acyl-CoA N-acyltransferases (Nat)"/>
    <property type="match status" value="1"/>
</dbReference>
<dbReference type="PANTHER" id="PTHR43792:SF13">
    <property type="entry name" value="ACETYLTRANSFERASE"/>
    <property type="match status" value="1"/>
</dbReference>
<gene>
    <name evidence="2" type="ORF">GCM10007140_11240</name>
</gene>
<proteinExistence type="predicted"/>
<dbReference type="AlphaFoldDB" id="A0A917AP42"/>
<accession>A0A917AP42</accession>
<dbReference type="Proteomes" id="UP000605259">
    <property type="component" value="Unassembled WGS sequence"/>
</dbReference>
<evidence type="ECO:0000313" key="3">
    <source>
        <dbReference type="Proteomes" id="UP000605259"/>
    </source>
</evidence>
<evidence type="ECO:0000313" key="2">
    <source>
        <dbReference type="EMBL" id="GGE62722.1"/>
    </source>
</evidence>
<dbReference type="Pfam" id="PF13302">
    <property type="entry name" value="Acetyltransf_3"/>
    <property type="match status" value="1"/>
</dbReference>